<dbReference type="InterPro" id="IPR010273">
    <property type="entry name" value="DUF881"/>
</dbReference>
<protein>
    <submittedName>
        <fullName evidence="3">DUF881 domain-containing protein</fullName>
    </submittedName>
</protein>
<dbReference type="RefSeq" id="WP_119882904.1">
    <property type="nucleotide sequence ID" value="NZ_CP032418.1"/>
</dbReference>
<evidence type="ECO:0000313" key="4">
    <source>
        <dbReference type="Proteomes" id="UP000265725"/>
    </source>
</evidence>
<dbReference type="Gene3D" id="3.30.70.1880">
    <property type="entry name" value="Protein of unknown function DUF881"/>
    <property type="match status" value="1"/>
</dbReference>
<dbReference type="Proteomes" id="UP000265725">
    <property type="component" value="Chromosome"/>
</dbReference>
<proteinExistence type="inferred from homology"/>
<keyword evidence="2" id="KW-1133">Transmembrane helix</keyword>
<keyword evidence="4" id="KW-1185">Reference proteome</keyword>
<sequence length="239" mass="27011">MKTRVYGKFTIILLIVGFMIAIQYNSVKKPDNRDTRDIWTIRQELSTERELHSQLLTRIRAQDQTLLSYQNAQDESPSVALNETIHSLKKRLGLTELTGPGIELTIEPSLEGEILGEEVTAISPDLLTQLLNEINRFSGNHVEIDGKRVIYSSAIRDINGKTTVNALPIQLPPFTIKVVTASFEEAERLHSHLESSLIADDFFVDNLTLTIGDPKQVLTIAPYTQRINTHYLKELTEED</sequence>
<dbReference type="EMBL" id="CP032418">
    <property type="protein sequence ID" value="AYC29164.1"/>
    <property type="molecule type" value="Genomic_DNA"/>
</dbReference>
<dbReference type="AlphaFoldDB" id="A0A385YRP3"/>
<feature type="transmembrane region" description="Helical" evidence="2">
    <location>
        <begin position="6"/>
        <end position="27"/>
    </location>
</feature>
<dbReference type="PANTHER" id="PTHR37313">
    <property type="entry name" value="UPF0749 PROTEIN RV1825"/>
    <property type="match status" value="1"/>
</dbReference>
<dbReference type="KEGG" id="paek:D3873_04445"/>
<dbReference type="OrthoDB" id="2439649at2"/>
<evidence type="ECO:0000313" key="3">
    <source>
        <dbReference type="EMBL" id="AYC29164.1"/>
    </source>
</evidence>
<reference evidence="4" key="1">
    <citation type="submission" date="2018-09" db="EMBL/GenBank/DDBJ databases">
        <authorList>
            <person name="Zhu H."/>
        </authorList>
    </citation>
    <scope>NUCLEOTIDE SEQUENCE [LARGE SCALE GENOMIC DNA]</scope>
    <source>
        <strain evidence="4">K2R23-3</strain>
    </source>
</reference>
<keyword evidence="2" id="KW-0472">Membrane</keyword>
<accession>A0A385YRP3</accession>
<evidence type="ECO:0000256" key="1">
    <source>
        <dbReference type="ARBA" id="ARBA00009108"/>
    </source>
</evidence>
<dbReference type="Pfam" id="PF05949">
    <property type="entry name" value="DUF881"/>
    <property type="match status" value="1"/>
</dbReference>
<dbReference type="PANTHER" id="PTHR37313:SF2">
    <property type="entry name" value="UPF0749 PROTEIN YLXX"/>
    <property type="match status" value="1"/>
</dbReference>
<organism evidence="3 4">
    <name type="scientific">Paenisporosarcina cavernae</name>
    <dbReference type="NCBI Taxonomy" id="2320858"/>
    <lineage>
        <taxon>Bacteria</taxon>
        <taxon>Bacillati</taxon>
        <taxon>Bacillota</taxon>
        <taxon>Bacilli</taxon>
        <taxon>Bacillales</taxon>
        <taxon>Caryophanaceae</taxon>
        <taxon>Paenisporosarcina</taxon>
    </lineage>
</organism>
<gene>
    <name evidence="3" type="ORF">D3873_04445</name>
</gene>
<name>A0A385YRP3_9BACL</name>
<comment type="similarity">
    <text evidence="1">Belongs to the UPF0749 family.</text>
</comment>
<keyword evidence="2" id="KW-0812">Transmembrane</keyword>
<evidence type="ECO:0000256" key="2">
    <source>
        <dbReference type="SAM" id="Phobius"/>
    </source>
</evidence>